<dbReference type="SUPFAM" id="SSF51126">
    <property type="entry name" value="Pectin lyase-like"/>
    <property type="match status" value="1"/>
</dbReference>
<evidence type="ECO:0000256" key="1">
    <source>
        <dbReference type="SAM" id="MobiDB-lite"/>
    </source>
</evidence>
<dbReference type="NCBIfam" id="TIGR01901">
    <property type="entry name" value="adhes_NPXG"/>
    <property type="match status" value="1"/>
</dbReference>
<dbReference type="Pfam" id="PF05860">
    <property type="entry name" value="TPS"/>
    <property type="match status" value="1"/>
</dbReference>
<organism evidence="4 5">
    <name type="scientific">Dyella ginsengisoli</name>
    <dbReference type="NCBI Taxonomy" id="363848"/>
    <lineage>
        <taxon>Bacteria</taxon>
        <taxon>Pseudomonadati</taxon>
        <taxon>Pseudomonadota</taxon>
        <taxon>Gammaproteobacteria</taxon>
        <taxon>Lysobacterales</taxon>
        <taxon>Rhodanobacteraceae</taxon>
        <taxon>Dyella</taxon>
    </lineage>
</organism>
<dbReference type="InterPro" id="IPR012334">
    <property type="entry name" value="Pectin_lyas_fold"/>
</dbReference>
<dbReference type="InterPro" id="IPR043709">
    <property type="entry name" value="DUF5649"/>
</dbReference>
<feature type="signal peptide" evidence="2">
    <location>
        <begin position="1"/>
        <end position="48"/>
    </location>
</feature>
<dbReference type="InterPro" id="IPR050909">
    <property type="entry name" value="Bact_Autotransporter_VF"/>
</dbReference>
<comment type="caution">
    <text evidence="4">The sequence shown here is derived from an EMBL/GenBank/DDBJ whole genome shotgun (WGS) entry which is preliminary data.</text>
</comment>
<dbReference type="PANTHER" id="PTHR12338:SF5">
    <property type="entry name" value="ANTIGEN 43-RELATED"/>
    <property type="match status" value="1"/>
</dbReference>
<protein>
    <submittedName>
        <fullName evidence="4">Filamentous hemagglutinin N-terminal domain-containing protein</fullName>
    </submittedName>
</protein>
<dbReference type="Pfam" id="PF18886">
    <property type="entry name" value="DUF5649"/>
    <property type="match status" value="6"/>
</dbReference>
<evidence type="ECO:0000313" key="4">
    <source>
        <dbReference type="EMBL" id="MFK2903697.1"/>
    </source>
</evidence>
<dbReference type="Proteomes" id="UP001620460">
    <property type="component" value="Unassembled WGS sequence"/>
</dbReference>
<dbReference type="InterPro" id="IPR011050">
    <property type="entry name" value="Pectin_lyase_fold/virulence"/>
</dbReference>
<evidence type="ECO:0000259" key="3">
    <source>
        <dbReference type="SMART" id="SM00912"/>
    </source>
</evidence>
<evidence type="ECO:0000313" key="5">
    <source>
        <dbReference type="Proteomes" id="UP001620460"/>
    </source>
</evidence>
<keyword evidence="2" id="KW-0732">Signal</keyword>
<gene>
    <name evidence="4" type="ORF">ISP17_06965</name>
</gene>
<accession>A0ABW8JV73</accession>
<dbReference type="Gene3D" id="2.160.20.10">
    <property type="entry name" value="Single-stranded right-handed beta-helix, Pectin lyase-like"/>
    <property type="match status" value="1"/>
</dbReference>
<name>A0ABW8JV73_9GAMM</name>
<dbReference type="SMART" id="SM00912">
    <property type="entry name" value="Haemagg_act"/>
    <property type="match status" value="1"/>
</dbReference>
<dbReference type="PROSITE" id="PS51318">
    <property type="entry name" value="TAT"/>
    <property type="match status" value="1"/>
</dbReference>
<dbReference type="PANTHER" id="PTHR12338">
    <property type="entry name" value="AUTOTRANSPORTER"/>
    <property type="match status" value="1"/>
</dbReference>
<feature type="chain" id="PRO_5045852869" evidence="2">
    <location>
        <begin position="49"/>
        <end position="1208"/>
    </location>
</feature>
<reference evidence="4 5" key="1">
    <citation type="submission" date="2020-10" db="EMBL/GenBank/DDBJ databases">
        <title>Phylogeny of dyella-like bacteria.</title>
        <authorList>
            <person name="Fu J."/>
        </authorList>
    </citation>
    <scope>NUCLEOTIDE SEQUENCE [LARGE SCALE GENOMIC DNA]</scope>
    <source>
        <strain evidence="4 5">Gsoil3046</strain>
    </source>
</reference>
<proteinExistence type="predicted"/>
<dbReference type="InterPro" id="IPR006311">
    <property type="entry name" value="TAT_signal"/>
</dbReference>
<keyword evidence="5" id="KW-1185">Reference proteome</keyword>
<dbReference type="InterPro" id="IPR008638">
    <property type="entry name" value="FhaB/CdiA-like_TPS"/>
</dbReference>
<feature type="domain" description="Filamentous haemagglutinin FhaB/tRNA nuclease CdiA-like TPS" evidence="3">
    <location>
        <begin position="65"/>
        <end position="177"/>
    </location>
</feature>
<evidence type="ECO:0000256" key="2">
    <source>
        <dbReference type="SAM" id="SignalP"/>
    </source>
</evidence>
<feature type="non-terminal residue" evidence="4">
    <location>
        <position position="1208"/>
    </location>
</feature>
<dbReference type="EMBL" id="JADIKM010000001">
    <property type="protein sequence ID" value="MFK2903697.1"/>
    <property type="molecule type" value="Genomic_DNA"/>
</dbReference>
<feature type="region of interest" description="Disordered" evidence="1">
    <location>
        <begin position="1"/>
        <end position="21"/>
    </location>
</feature>
<sequence length="1208" mass="114359">MHKHSDATPGTSRMTTRPGASLPRRKALPLYLAMALAAGSALAPAAHASSVVPGGINTGTVSVGALTSPTGGTVVGGIGSISQDGSTTVINQISNKLALDWLTFNVGKDATVLFKQPSFTAVALNRILDQNPSQIFGRINSNGQVFLINTHGIIFGSTAQVNVGGLVASTLDLTPTDFLASHFNLDAHGGMAGVVNHGTIAAASGGSVSLLGGSVANDGLILANYGNINLDGADKAVLDFDGNGLINIQVTGELKQRLDANAAVSNSGTLQADGGTVVLQASAAKDLFTDVVNNAGVITAGGISTDGGTVRLVASGGNTISSGSIDVSGVHGGSAQVLSDANVGVTGKIDASGTQGGGSIRVGGGWQGGEGLTTANVTYLGPDAVLDADATQSGHGGSVVLWGNQGNNFYGSISARGGASGGDGGRVETSSHYGLNVQGRVDASASAGTAGNWLIDPYNVTIQSGAGTLTSPFTATADSNIQVSALNNALTGTNVTVFTGSSGTSNGDITVNASIQPTAGDNSLYLEAAGGIYVNSNITANASHTLNLYLWSNYGGAAAGTSYVSNAACAVGVSCVVAVGDTGNAAIATNGGLVDIRTGTGGGAFTLGNGSKTGSINTAGGALTVQATGISQLAGSNTIAAGAATLDAGAGAISLGNAGNNFSGTVSLANSGANNVTLSNGTHALDLGASTVGSGTLSVSATGISQSGAIVQAASAGAASFNAGAGDISLGNTGNNFTGTVSLANSGANNVVLDNGTHALDLGASTVGSGTLSVSATGITQSGAIVQAASAGAASFNAGAGAISLGNTGNNFTGTVSLANSGANNVVLDNGTHALDLGASTVGSGTLSVSATGISQSGAIVQAASAGAASFNAGAGAIALGNAGNNFTGTVSLANSGANNVVLDNGTHALDLGASTVGSGTLSVSATGITQSGAIVQAAGAGAVALDAGAAALVLGGSNDFSGAVTASGTAITLNDTTGLDLAGLTSAANNAVTVSAGGPLTLGAGITTINTGTADLSLSSGGALAIGATLAGTNIALTGTTGLTLGNDVTATGTLNLTSSSGGIAQTAGILTVGGTTDVQAGSGSITLGQLNVFSGAVSLGTTGAGNASIVNGSGVLTLGTVAVGGDLDVASSGGIGLATDITTGGAQTYHDAVTLGADLTLASSGAGAIGFGSTVDGAHALSVNTAGTTGFGGAVGGTTALTSLTT</sequence>